<keyword evidence="8" id="KW-0969">Cilium</keyword>
<evidence type="ECO:0000256" key="5">
    <source>
        <dbReference type="ARBA" id="ARBA00024934"/>
    </source>
</evidence>
<dbReference type="Proteomes" id="UP001148125">
    <property type="component" value="Unassembled WGS sequence"/>
</dbReference>
<evidence type="ECO:0000256" key="2">
    <source>
        <dbReference type="ARBA" id="ARBA00009677"/>
    </source>
</evidence>
<dbReference type="RefSeq" id="WP_275117599.1">
    <property type="nucleotide sequence ID" value="NZ_JAOTPO010000003.1"/>
</dbReference>
<keyword evidence="8" id="KW-0966">Cell projection</keyword>
<sequence>MNLFSSPAFSTLERAIDGSALRQRAISQNIANVDTPNYKTKNVNFKHTLDQAISTKSFDAKRTDERHVNFSTGKQRGAFITRVDNTMYNHNLNNVDIDKEMADLAQNQIYYNALIDRMNGRFNSLQTVIKGGK</sequence>
<feature type="domain" description="Flagellar basal body rod protein N-terminal" evidence="7">
    <location>
        <begin position="20"/>
        <end position="39"/>
    </location>
</feature>
<comment type="similarity">
    <text evidence="2 6">Belongs to the flagella basal body rod proteins family.</text>
</comment>
<comment type="subunit">
    <text evidence="6">The basal body constitutes a major portion of the flagellar organelle and consists of a number of rings mounted on a central rod.</text>
</comment>
<keyword evidence="4 6" id="KW-0975">Bacterial flagellum</keyword>
<evidence type="ECO:0000313" key="8">
    <source>
        <dbReference type="EMBL" id="MDE5412972.1"/>
    </source>
</evidence>
<dbReference type="NCBIfam" id="TIGR01396">
    <property type="entry name" value="FlgB"/>
    <property type="match status" value="1"/>
</dbReference>
<dbReference type="EMBL" id="JAOTPO010000003">
    <property type="protein sequence ID" value="MDE5412972.1"/>
    <property type="molecule type" value="Genomic_DNA"/>
</dbReference>
<dbReference type="InterPro" id="IPR006300">
    <property type="entry name" value="FlgB"/>
</dbReference>
<reference evidence="8" key="1">
    <citation type="submission" date="2024-05" db="EMBL/GenBank/DDBJ databases">
        <title>Alkalihalobacillus sp. strain MEB203 novel alkaliphilic bacterium from Lonar Lake, India.</title>
        <authorList>
            <person name="Joshi A."/>
            <person name="Thite S."/>
            <person name="Mengade P."/>
        </authorList>
    </citation>
    <scope>NUCLEOTIDE SEQUENCE</scope>
    <source>
        <strain evidence="8">MEB 203</strain>
    </source>
</reference>
<accession>A0ABT5VBY4</accession>
<name>A0ABT5VBY4_9BACI</name>
<dbReference type="InterPro" id="IPR001444">
    <property type="entry name" value="Flag_bb_rod_N"/>
</dbReference>
<evidence type="ECO:0000259" key="7">
    <source>
        <dbReference type="Pfam" id="PF00460"/>
    </source>
</evidence>
<comment type="caution">
    <text evidence="8">The sequence shown here is derived from an EMBL/GenBank/DDBJ whole genome shotgun (WGS) entry which is preliminary data.</text>
</comment>
<keyword evidence="8" id="KW-0282">Flagellum</keyword>
<keyword evidence="9" id="KW-1185">Reference proteome</keyword>
<evidence type="ECO:0000256" key="3">
    <source>
        <dbReference type="ARBA" id="ARBA00014376"/>
    </source>
</evidence>
<evidence type="ECO:0000256" key="4">
    <source>
        <dbReference type="ARBA" id="ARBA00023143"/>
    </source>
</evidence>
<evidence type="ECO:0000313" key="9">
    <source>
        <dbReference type="Proteomes" id="UP001148125"/>
    </source>
</evidence>
<dbReference type="PANTHER" id="PTHR30435">
    <property type="entry name" value="FLAGELLAR PROTEIN"/>
    <property type="match status" value="1"/>
</dbReference>
<dbReference type="PIRSF" id="PIRSF002889">
    <property type="entry name" value="Rod_FlgB"/>
    <property type="match status" value="1"/>
</dbReference>
<evidence type="ECO:0000256" key="1">
    <source>
        <dbReference type="ARBA" id="ARBA00004117"/>
    </source>
</evidence>
<dbReference type="PANTHER" id="PTHR30435:SF12">
    <property type="entry name" value="FLAGELLAR BASAL BODY ROD PROTEIN FLGB"/>
    <property type="match status" value="1"/>
</dbReference>
<evidence type="ECO:0000256" key="6">
    <source>
        <dbReference type="PIRNR" id="PIRNR002889"/>
    </source>
</evidence>
<proteinExistence type="inferred from homology"/>
<organism evidence="8 9">
    <name type="scientific">Alkalihalobacterium chitinilyticum</name>
    <dbReference type="NCBI Taxonomy" id="2980103"/>
    <lineage>
        <taxon>Bacteria</taxon>
        <taxon>Bacillati</taxon>
        <taxon>Bacillota</taxon>
        <taxon>Bacilli</taxon>
        <taxon>Bacillales</taxon>
        <taxon>Bacillaceae</taxon>
        <taxon>Alkalihalobacterium</taxon>
    </lineage>
</organism>
<comment type="function">
    <text evidence="5 6">Structural component of flagellum, the bacterial motility apparatus. Part of the rod structure of flagellar basal body.</text>
</comment>
<comment type="subcellular location">
    <subcellularLocation>
        <location evidence="1 6">Bacterial flagellum basal body</location>
    </subcellularLocation>
</comment>
<dbReference type="Pfam" id="PF00460">
    <property type="entry name" value="Flg_bb_rod"/>
    <property type="match status" value="1"/>
</dbReference>
<gene>
    <name evidence="8" type="primary">flgB</name>
    <name evidence="8" type="ORF">N7Z68_06210</name>
</gene>
<protein>
    <recommendedName>
        <fullName evidence="3 6">Flagellar basal body rod protein FlgB</fullName>
    </recommendedName>
</protein>